<dbReference type="AlphaFoldDB" id="A0A9D2AKM2"/>
<dbReference type="InterPro" id="IPR004013">
    <property type="entry name" value="PHP_dom"/>
</dbReference>
<dbReference type="CDD" id="cd04485">
    <property type="entry name" value="DnaE_OBF"/>
    <property type="match status" value="1"/>
</dbReference>
<keyword evidence="6 13" id="KW-0548">Nucleotidyltransferase</keyword>
<dbReference type="InterPro" id="IPR016195">
    <property type="entry name" value="Pol/histidinol_Pase-like"/>
</dbReference>
<evidence type="ECO:0000256" key="5">
    <source>
        <dbReference type="ARBA" id="ARBA00022679"/>
    </source>
</evidence>
<dbReference type="InterPro" id="IPR040982">
    <property type="entry name" value="DNA_pol3_finger"/>
</dbReference>
<dbReference type="Pfam" id="PF01336">
    <property type="entry name" value="tRNA_anti-codon"/>
    <property type="match status" value="1"/>
</dbReference>
<dbReference type="Gene3D" id="1.10.10.1600">
    <property type="entry name" value="Bacterial DNA polymerase III alpha subunit, thumb domain"/>
    <property type="match status" value="1"/>
</dbReference>
<dbReference type="GO" id="GO:0005737">
    <property type="term" value="C:cytoplasm"/>
    <property type="evidence" value="ECO:0007669"/>
    <property type="project" value="UniProtKB-SubCell"/>
</dbReference>
<dbReference type="GO" id="GO:0006260">
    <property type="term" value="P:DNA replication"/>
    <property type="evidence" value="ECO:0007669"/>
    <property type="project" value="UniProtKB-KW"/>
</dbReference>
<dbReference type="Pfam" id="PF17657">
    <property type="entry name" value="DNA_pol3_finger"/>
    <property type="match status" value="1"/>
</dbReference>
<evidence type="ECO:0000313" key="13">
    <source>
        <dbReference type="EMBL" id="HIX35943.1"/>
    </source>
</evidence>
<dbReference type="EMBL" id="DXFH01000024">
    <property type="protein sequence ID" value="HIX35943.1"/>
    <property type="molecule type" value="Genomic_DNA"/>
</dbReference>
<evidence type="ECO:0000256" key="2">
    <source>
        <dbReference type="ARBA" id="ARBA00009496"/>
    </source>
</evidence>
<dbReference type="SUPFAM" id="SSF89550">
    <property type="entry name" value="PHP domain-like"/>
    <property type="match status" value="1"/>
</dbReference>
<dbReference type="InterPro" id="IPR004805">
    <property type="entry name" value="DnaE2/DnaE/PolC"/>
</dbReference>
<evidence type="ECO:0000256" key="10">
    <source>
        <dbReference type="ARBA" id="ARBA00026073"/>
    </source>
</evidence>
<dbReference type="InterPro" id="IPR029460">
    <property type="entry name" value="DNAPol_HHH"/>
</dbReference>
<dbReference type="EC" id="2.7.7.7" evidence="3"/>
<keyword evidence="5 13" id="KW-0808">Transferase</keyword>
<evidence type="ECO:0000259" key="12">
    <source>
        <dbReference type="SMART" id="SM00481"/>
    </source>
</evidence>
<comment type="caution">
    <text evidence="13">The sequence shown here is derived from an EMBL/GenBank/DDBJ whole genome shotgun (WGS) entry which is preliminary data.</text>
</comment>
<comment type="subunit">
    <text evidence="10">DNA polymerase III contains a core (composed of alpha, epsilon and theta chains) that associates with a tau subunit. This core dimerizes to form the POLIII' complex. PolIII' associates with the gamma complex (composed of gamma, delta, delta', psi and chi chains) and with the beta chain to form the complete DNA polymerase III complex.</text>
</comment>
<keyword evidence="7" id="KW-0235">DNA replication</keyword>
<comment type="catalytic activity">
    <reaction evidence="11">
        <text>DNA(n) + a 2'-deoxyribonucleoside 5'-triphosphate = DNA(n+1) + diphosphate</text>
        <dbReference type="Rhea" id="RHEA:22508"/>
        <dbReference type="Rhea" id="RHEA-COMP:17339"/>
        <dbReference type="Rhea" id="RHEA-COMP:17340"/>
        <dbReference type="ChEBI" id="CHEBI:33019"/>
        <dbReference type="ChEBI" id="CHEBI:61560"/>
        <dbReference type="ChEBI" id="CHEBI:173112"/>
        <dbReference type="EC" id="2.7.7.7"/>
    </reaction>
</comment>
<comment type="function">
    <text evidence="9">DNA polymerase III is a complex, multichain enzyme responsible for most of the replicative synthesis in bacteria. This DNA polymerase also exhibits 3' to 5' exonuclease activity. The alpha chain is the DNA polymerase.</text>
</comment>
<dbReference type="InterPro" id="IPR004365">
    <property type="entry name" value="NA-bd_OB_tRNA"/>
</dbReference>
<evidence type="ECO:0000256" key="7">
    <source>
        <dbReference type="ARBA" id="ARBA00022705"/>
    </source>
</evidence>
<keyword evidence="8" id="KW-0239">DNA-directed DNA polymerase</keyword>
<dbReference type="InterPro" id="IPR011708">
    <property type="entry name" value="DNA_pol3_alpha_NTPase_dom"/>
</dbReference>
<gene>
    <name evidence="13" type="primary">dnaE</name>
    <name evidence="13" type="ORF">H9856_06095</name>
</gene>
<dbReference type="PANTHER" id="PTHR32294:SF0">
    <property type="entry name" value="DNA POLYMERASE III SUBUNIT ALPHA"/>
    <property type="match status" value="1"/>
</dbReference>
<dbReference type="Pfam" id="PF02811">
    <property type="entry name" value="PHP"/>
    <property type="match status" value="1"/>
</dbReference>
<comment type="subcellular location">
    <subcellularLocation>
        <location evidence="1">Cytoplasm</location>
    </subcellularLocation>
</comment>
<dbReference type="Gene3D" id="3.20.20.140">
    <property type="entry name" value="Metal-dependent hydrolases"/>
    <property type="match status" value="1"/>
</dbReference>
<feature type="domain" description="Polymerase/histidinol phosphatase N-terminal" evidence="12">
    <location>
        <begin position="4"/>
        <end position="71"/>
    </location>
</feature>
<dbReference type="InterPro" id="IPR003141">
    <property type="entry name" value="Pol/His_phosphatase_N"/>
</dbReference>
<proteinExistence type="inferred from homology"/>
<evidence type="ECO:0000256" key="3">
    <source>
        <dbReference type="ARBA" id="ARBA00012417"/>
    </source>
</evidence>
<dbReference type="NCBIfam" id="NF004226">
    <property type="entry name" value="PRK05673.1"/>
    <property type="match status" value="1"/>
</dbReference>
<reference evidence="13" key="1">
    <citation type="journal article" date="2021" name="PeerJ">
        <title>Extensive microbial diversity within the chicken gut microbiome revealed by metagenomics and culture.</title>
        <authorList>
            <person name="Gilroy R."/>
            <person name="Ravi A."/>
            <person name="Getino M."/>
            <person name="Pursley I."/>
            <person name="Horton D.L."/>
            <person name="Alikhan N.F."/>
            <person name="Baker D."/>
            <person name="Gharbi K."/>
            <person name="Hall N."/>
            <person name="Watson M."/>
            <person name="Adriaenssens E.M."/>
            <person name="Foster-Nyarko E."/>
            <person name="Jarju S."/>
            <person name="Secka A."/>
            <person name="Antonio M."/>
            <person name="Oren A."/>
            <person name="Chaudhuri R.R."/>
            <person name="La Ragione R."/>
            <person name="Hildebrand F."/>
            <person name="Pallen M.J."/>
        </authorList>
    </citation>
    <scope>NUCLEOTIDE SEQUENCE</scope>
    <source>
        <strain evidence="13">ChiSxjej3B15-572</strain>
    </source>
</reference>
<protein>
    <recommendedName>
        <fullName evidence="4">DNA polymerase III subunit alpha</fullName>
        <ecNumber evidence="3">2.7.7.7</ecNumber>
    </recommendedName>
</protein>
<sequence>MSLVPLMVTTTYSLLQSTITPQKLAQTAKERGYQAVGIADKNVLYAAVDFYHAANTAGIHPLIGMHAQLTMGASEYSLLLYARNLDGYRQLMRLSTKLMTAEQQDSLDFAALKDLSSELDGIVLPDTALLATEPRAVSSDLGQLQTLLNNRFYLGIHLSLSPSERKVVQQLSIQLNIPLVATPNVNYLNRDDYFANQVLQSIGRGQKISDPLQVSQIQGRDYLPQEHALEQQYLAAGLQKAVANTQKIADECRLELQFQSPVLPEFPIPRGQNRRQYLYDLCIEGLRKRQPAPGVKIIDYQKRLEYELGIIHQMGFDDYFLIVWDVMHFIHRTGITTGPGRGSAAGSLVAYALAITDVDPLQYHLLFERFLNPERAQMPDIDLDIPDNRRQEVLQYVHQRYGHDHVAQIITFGTLAARQVVRDVGRVFGLPDYRLEQVADILRSFGPGKYQLVDVLKQSQPLQNLMADDPLNLLLIQVAEKLEGLPRHYSTHAAGVVLSAKPLLDMVPLQRGNDPAGLLMTQFEKGAVEALGLLKMDFLGLRNLSIMDDALKLVHQTHPDFDITKISLADQSTLALFQQAKTDGIFQFESAGIRRTLKELKPTNFEDIVAVNALYRPGPMENIPTFLARRHGQERVQLPDQSLAPILGPTYGILVYQEQVMQVASVMAGFTMWQADLLRRAMSKKKQEAMASMRQRFLKGTLANGYSQAVAEQVFAYIDRFVNYGFNRSHAVAYSKMAFEMAYLKAHFTAAFYTALLSIEPNFDKEQQHFAAASELGVKILPPSINESQAAFTLVNGKIITGFTMIKGMRRDFMSAIVDARKDGPYRSLADFINRIDPQFQKAKLIAPLIYVGAFDGLGYNRAEMIAGLDGLLESSEFSFQSADLQPVMEQRNEYPLSFRLAKEREYLGIYLSGHPVSQYAALRSQLHALKVSQLRPKERVTIILMINRIRRINTKRTHEPMAFVTASDESGTVEITIFPQYLRQFDQLLKTQAILVFTANTELRNGKLQLLARSCVAVDQVIQQNAVHRQRWVIRLANQAGLTKGQKFLRQVAKNQAGDIPVILFDVESQRAIRLSEKYNLQADTLVQRKLSHYFGNDNVVLQTL</sequence>
<dbReference type="SMART" id="SM00481">
    <property type="entry name" value="POLIIIAc"/>
    <property type="match status" value="1"/>
</dbReference>
<accession>A0A9D2AKM2</accession>
<dbReference type="Proteomes" id="UP000824231">
    <property type="component" value="Unassembled WGS sequence"/>
</dbReference>
<dbReference type="PANTHER" id="PTHR32294">
    <property type="entry name" value="DNA POLYMERASE III SUBUNIT ALPHA"/>
    <property type="match status" value="1"/>
</dbReference>
<dbReference type="Pfam" id="PF07733">
    <property type="entry name" value="DNA_pol3_alpha"/>
    <property type="match status" value="1"/>
</dbReference>
<dbReference type="GO" id="GO:0008408">
    <property type="term" value="F:3'-5' exonuclease activity"/>
    <property type="evidence" value="ECO:0007669"/>
    <property type="project" value="InterPro"/>
</dbReference>
<dbReference type="Gene3D" id="1.10.150.870">
    <property type="match status" value="1"/>
</dbReference>
<evidence type="ECO:0000256" key="9">
    <source>
        <dbReference type="ARBA" id="ARBA00025611"/>
    </source>
</evidence>
<evidence type="ECO:0000256" key="6">
    <source>
        <dbReference type="ARBA" id="ARBA00022695"/>
    </source>
</evidence>
<dbReference type="CDD" id="cd07431">
    <property type="entry name" value="PHP_PolIIIA"/>
    <property type="match status" value="1"/>
</dbReference>
<dbReference type="Pfam" id="PF14579">
    <property type="entry name" value="HHH_6"/>
    <property type="match status" value="1"/>
</dbReference>
<reference evidence="13" key="2">
    <citation type="submission" date="2021-04" db="EMBL/GenBank/DDBJ databases">
        <authorList>
            <person name="Gilroy R."/>
        </authorList>
    </citation>
    <scope>NUCLEOTIDE SEQUENCE</scope>
    <source>
        <strain evidence="13">ChiSxjej3B15-572</strain>
    </source>
</reference>
<comment type="similarity">
    <text evidence="2">Belongs to the DNA polymerase type-C family. DnaE subfamily.</text>
</comment>
<dbReference type="InterPro" id="IPR041931">
    <property type="entry name" value="DNA_pol3_alpha_thumb_dom"/>
</dbReference>
<evidence type="ECO:0000256" key="4">
    <source>
        <dbReference type="ARBA" id="ARBA00019114"/>
    </source>
</evidence>
<evidence type="ECO:0000256" key="1">
    <source>
        <dbReference type="ARBA" id="ARBA00004496"/>
    </source>
</evidence>
<organism evidence="13 14">
    <name type="scientific">Candidatus Limosilactobacillus merdigallinarum</name>
    <dbReference type="NCBI Taxonomy" id="2838652"/>
    <lineage>
        <taxon>Bacteria</taxon>
        <taxon>Bacillati</taxon>
        <taxon>Bacillota</taxon>
        <taxon>Bacilli</taxon>
        <taxon>Lactobacillales</taxon>
        <taxon>Lactobacillaceae</taxon>
        <taxon>Limosilactobacillus</taxon>
    </lineage>
</organism>
<evidence type="ECO:0000256" key="8">
    <source>
        <dbReference type="ARBA" id="ARBA00022932"/>
    </source>
</evidence>
<dbReference type="GO" id="GO:0003676">
    <property type="term" value="F:nucleic acid binding"/>
    <property type="evidence" value="ECO:0007669"/>
    <property type="project" value="InterPro"/>
</dbReference>
<dbReference type="GO" id="GO:0003887">
    <property type="term" value="F:DNA-directed DNA polymerase activity"/>
    <property type="evidence" value="ECO:0007669"/>
    <property type="project" value="UniProtKB-KW"/>
</dbReference>
<dbReference type="NCBIfam" id="TIGR00594">
    <property type="entry name" value="polc"/>
    <property type="match status" value="1"/>
</dbReference>
<evidence type="ECO:0000256" key="11">
    <source>
        <dbReference type="ARBA" id="ARBA00049244"/>
    </source>
</evidence>
<evidence type="ECO:0000313" key="14">
    <source>
        <dbReference type="Proteomes" id="UP000824231"/>
    </source>
</evidence>
<name>A0A9D2AKM2_9LACO</name>